<name>A0A7J5XSC0_DISMA</name>
<accession>A0A7J5XSC0</accession>
<dbReference type="EMBL" id="JAAKFY010000021">
    <property type="protein sequence ID" value="KAF3839990.1"/>
    <property type="molecule type" value="Genomic_DNA"/>
</dbReference>
<dbReference type="AlphaFoldDB" id="A0A7J5XSC0"/>
<proteinExistence type="predicted"/>
<dbReference type="OrthoDB" id="409749at2759"/>
<keyword evidence="2" id="KW-1185">Reference proteome</keyword>
<dbReference type="Proteomes" id="UP000518266">
    <property type="component" value="Unassembled WGS sequence"/>
</dbReference>
<protein>
    <submittedName>
        <fullName evidence="1">Uncharacterized protein</fullName>
    </submittedName>
</protein>
<evidence type="ECO:0000313" key="2">
    <source>
        <dbReference type="Proteomes" id="UP000518266"/>
    </source>
</evidence>
<organism evidence="1 2">
    <name type="scientific">Dissostichus mawsoni</name>
    <name type="common">Antarctic cod</name>
    <dbReference type="NCBI Taxonomy" id="36200"/>
    <lineage>
        <taxon>Eukaryota</taxon>
        <taxon>Metazoa</taxon>
        <taxon>Chordata</taxon>
        <taxon>Craniata</taxon>
        <taxon>Vertebrata</taxon>
        <taxon>Euteleostomi</taxon>
        <taxon>Actinopterygii</taxon>
        <taxon>Neopterygii</taxon>
        <taxon>Teleostei</taxon>
        <taxon>Neoteleostei</taxon>
        <taxon>Acanthomorphata</taxon>
        <taxon>Eupercaria</taxon>
        <taxon>Perciformes</taxon>
        <taxon>Notothenioidei</taxon>
        <taxon>Nototheniidae</taxon>
        <taxon>Dissostichus</taxon>
    </lineage>
</organism>
<reference evidence="1 2" key="1">
    <citation type="submission" date="2020-03" db="EMBL/GenBank/DDBJ databases">
        <title>Dissostichus mawsoni Genome sequencing and assembly.</title>
        <authorList>
            <person name="Park H."/>
        </authorList>
    </citation>
    <scope>NUCLEOTIDE SEQUENCE [LARGE SCALE GENOMIC DNA]</scope>
    <source>
        <strain evidence="1">DM0001</strain>
        <tissue evidence="1">Muscle</tissue>
    </source>
</reference>
<evidence type="ECO:0000313" key="1">
    <source>
        <dbReference type="EMBL" id="KAF3839990.1"/>
    </source>
</evidence>
<gene>
    <name evidence="1" type="ORF">F7725_018707</name>
</gene>
<comment type="caution">
    <text evidence="1">The sequence shown here is derived from an EMBL/GenBank/DDBJ whole genome shotgun (WGS) entry which is preliminary data.</text>
</comment>
<sequence length="106" mass="11868">MSSDDGVRLLFLDFGGKEGAIIYYVVNSVIFRFSSSSWISTHVRSRWSSSSTPSSLLRSPAWVWWPDPSEGTSPWKTEIYLVSPPLCSLHAVDHHIKLLQSGTQAE</sequence>